<organism evidence="19 20">
    <name type="scientific">Bacillus arachidis</name>
    <dbReference type="NCBI Taxonomy" id="2819290"/>
    <lineage>
        <taxon>Bacteria</taxon>
        <taxon>Bacillati</taxon>
        <taxon>Bacillota</taxon>
        <taxon>Bacilli</taxon>
        <taxon>Bacillales</taxon>
        <taxon>Bacillaceae</taxon>
        <taxon>Bacillus</taxon>
    </lineage>
</organism>
<gene>
    <name evidence="19" type="primary">walK</name>
    <name evidence="19" type="ORF">J4P90_02735</name>
</gene>
<keyword evidence="8" id="KW-0547">Nucleotide-binding</keyword>
<evidence type="ECO:0000256" key="12">
    <source>
        <dbReference type="ARBA" id="ARBA00023012"/>
    </source>
</evidence>
<dbReference type="RefSeq" id="WP_208016684.1">
    <property type="nucleotide sequence ID" value="NZ_CP127376.1"/>
</dbReference>
<comment type="subcellular location">
    <subcellularLocation>
        <location evidence="2">Cell membrane</location>
        <topology evidence="2">Multi-pass membrane protein</topology>
    </subcellularLocation>
</comment>
<evidence type="ECO:0000256" key="9">
    <source>
        <dbReference type="ARBA" id="ARBA00022777"/>
    </source>
</evidence>
<dbReference type="PRINTS" id="PR00344">
    <property type="entry name" value="BCTRLSENSOR"/>
</dbReference>
<dbReference type="SMART" id="SM00388">
    <property type="entry name" value="HisKA"/>
    <property type="match status" value="1"/>
</dbReference>
<feature type="transmembrane region" description="Helical" evidence="14">
    <location>
        <begin position="12"/>
        <end position="34"/>
    </location>
</feature>
<protein>
    <recommendedName>
        <fullName evidence="3">histidine kinase</fullName>
        <ecNumber evidence="3">2.7.13.3</ecNumber>
    </recommendedName>
</protein>
<comment type="catalytic activity">
    <reaction evidence="1">
        <text>ATP + protein L-histidine = ADP + protein N-phospho-L-histidine.</text>
        <dbReference type="EC" id="2.7.13.3"/>
    </reaction>
</comment>
<evidence type="ECO:0000256" key="2">
    <source>
        <dbReference type="ARBA" id="ARBA00004651"/>
    </source>
</evidence>
<reference evidence="19 20" key="1">
    <citation type="submission" date="2021-03" db="EMBL/GenBank/DDBJ databases">
        <title>Identification of novel Bacillus strains.</title>
        <authorList>
            <person name="Xiao Z."/>
            <person name="Li Y."/>
            <person name="Shen J."/>
        </authorList>
    </citation>
    <scope>NUCLEOTIDE SEQUENCE [LARGE SCALE GENOMIC DNA]</scope>
    <source>
        <strain evidence="19 20">SY8</strain>
    </source>
</reference>
<evidence type="ECO:0000256" key="13">
    <source>
        <dbReference type="ARBA" id="ARBA00023136"/>
    </source>
</evidence>
<dbReference type="Pfam" id="PF00512">
    <property type="entry name" value="HisKA"/>
    <property type="match status" value="1"/>
</dbReference>
<dbReference type="PROSITE" id="PS50113">
    <property type="entry name" value="PAC"/>
    <property type="match status" value="1"/>
</dbReference>
<dbReference type="SMART" id="SM00304">
    <property type="entry name" value="HAMP"/>
    <property type="match status" value="1"/>
</dbReference>
<dbReference type="InterPro" id="IPR000014">
    <property type="entry name" value="PAS"/>
</dbReference>
<feature type="domain" description="Histidine kinase" evidence="15">
    <location>
        <begin position="387"/>
        <end position="604"/>
    </location>
</feature>
<evidence type="ECO:0000256" key="7">
    <source>
        <dbReference type="ARBA" id="ARBA00022692"/>
    </source>
</evidence>
<dbReference type="InterPro" id="IPR003660">
    <property type="entry name" value="HAMP_dom"/>
</dbReference>
<evidence type="ECO:0000256" key="11">
    <source>
        <dbReference type="ARBA" id="ARBA00022989"/>
    </source>
</evidence>
<dbReference type="EC" id="2.7.13.3" evidence="3"/>
<keyword evidence="11 14" id="KW-1133">Transmembrane helix</keyword>
<dbReference type="SMART" id="SM00387">
    <property type="entry name" value="HATPase_c"/>
    <property type="match status" value="1"/>
</dbReference>
<feature type="domain" description="HAMP" evidence="18">
    <location>
        <begin position="208"/>
        <end position="260"/>
    </location>
</feature>
<evidence type="ECO:0000256" key="1">
    <source>
        <dbReference type="ARBA" id="ARBA00000085"/>
    </source>
</evidence>
<dbReference type="CDD" id="cd00082">
    <property type="entry name" value="HisKA"/>
    <property type="match status" value="1"/>
</dbReference>
<dbReference type="SMART" id="SM00091">
    <property type="entry name" value="PAS"/>
    <property type="match status" value="1"/>
</dbReference>
<keyword evidence="9 19" id="KW-0418">Kinase</keyword>
<proteinExistence type="predicted"/>
<keyword evidence="4" id="KW-1003">Cell membrane</keyword>
<dbReference type="NCBIfam" id="NF033092">
    <property type="entry name" value="HK_WalK"/>
    <property type="match status" value="1"/>
</dbReference>
<dbReference type="SUPFAM" id="SSF103190">
    <property type="entry name" value="Sensory domain-like"/>
    <property type="match status" value="1"/>
</dbReference>
<dbReference type="PANTHER" id="PTHR45453:SF1">
    <property type="entry name" value="PHOSPHATE REGULON SENSOR PROTEIN PHOR"/>
    <property type="match status" value="1"/>
</dbReference>
<dbReference type="InterPro" id="IPR035965">
    <property type="entry name" value="PAS-like_dom_sf"/>
</dbReference>
<dbReference type="InterPro" id="IPR000700">
    <property type="entry name" value="PAS-assoc_C"/>
</dbReference>
<dbReference type="InterPro" id="IPR003594">
    <property type="entry name" value="HATPase_dom"/>
</dbReference>
<dbReference type="Gene3D" id="1.10.287.130">
    <property type="match status" value="1"/>
</dbReference>
<evidence type="ECO:0000259" key="18">
    <source>
        <dbReference type="PROSITE" id="PS50885"/>
    </source>
</evidence>
<dbReference type="InterPro" id="IPR057640">
    <property type="entry name" value="Cache_WalK"/>
</dbReference>
<dbReference type="PROSITE" id="PS50109">
    <property type="entry name" value="HIS_KIN"/>
    <property type="match status" value="1"/>
</dbReference>
<feature type="transmembrane region" description="Helical" evidence="14">
    <location>
        <begin position="187"/>
        <end position="207"/>
    </location>
</feature>
<name>A0ABS3NTD6_9BACI</name>
<evidence type="ECO:0000256" key="5">
    <source>
        <dbReference type="ARBA" id="ARBA00022553"/>
    </source>
</evidence>
<dbReference type="InterPro" id="IPR005467">
    <property type="entry name" value="His_kinase_dom"/>
</dbReference>
<dbReference type="Gene3D" id="3.30.450.20">
    <property type="entry name" value="PAS domain"/>
    <property type="match status" value="2"/>
</dbReference>
<dbReference type="SUPFAM" id="SSF55874">
    <property type="entry name" value="ATPase domain of HSP90 chaperone/DNA topoisomerase II/histidine kinase"/>
    <property type="match status" value="1"/>
</dbReference>
<keyword evidence="13 14" id="KW-0472">Membrane</keyword>
<dbReference type="CDD" id="cd00075">
    <property type="entry name" value="HATPase"/>
    <property type="match status" value="1"/>
</dbReference>
<dbReference type="Gene3D" id="3.30.565.10">
    <property type="entry name" value="Histidine kinase-like ATPase, C-terminal domain"/>
    <property type="match status" value="1"/>
</dbReference>
<dbReference type="EMBL" id="JAGDQJ010000004">
    <property type="protein sequence ID" value="MBO1624176.1"/>
    <property type="molecule type" value="Genomic_DNA"/>
</dbReference>
<accession>A0ABS3NTD6</accession>
<dbReference type="PROSITE" id="PS50112">
    <property type="entry name" value="PAS"/>
    <property type="match status" value="1"/>
</dbReference>
<evidence type="ECO:0000256" key="6">
    <source>
        <dbReference type="ARBA" id="ARBA00022679"/>
    </source>
</evidence>
<comment type="caution">
    <text evidence="19">The sequence shown here is derived from an EMBL/GenBank/DDBJ whole genome shotgun (WGS) entry which is preliminary data.</text>
</comment>
<dbReference type="CDD" id="cd00130">
    <property type="entry name" value="PAS"/>
    <property type="match status" value="1"/>
</dbReference>
<keyword evidence="5" id="KW-0597">Phosphoprotein</keyword>
<dbReference type="InterPro" id="IPR049814">
    <property type="entry name" value="Resp_reg_WalK"/>
</dbReference>
<dbReference type="Pfam" id="PF02518">
    <property type="entry name" value="HATPase_c"/>
    <property type="match status" value="1"/>
</dbReference>
<dbReference type="InterPro" id="IPR036097">
    <property type="entry name" value="HisK_dim/P_sf"/>
</dbReference>
<dbReference type="GO" id="GO:0016301">
    <property type="term" value="F:kinase activity"/>
    <property type="evidence" value="ECO:0007669"/>
    <property type="project" value="UniProtKB-KW"/>
</dbReference>
<dbReference type="PROSITE" id="PS50885">
    <property type="entry name" value="HAMP"/>
    <property type="match status" value="1"/>
</dbReference>
<feature type="domain" description="PAS" evidence="16">
    <location>
        <begin position="265"/>
        <end position="316"/>
    </location>
</feature>
<dbReference type="Pfam" id="PF00989">
    <property type="entry name" value="PAS"/>
    <property type="match status" value="1"/>
</dbReference>
<dbReference type="Proteomes" id="UP000677611">
    <property type="component" value="Unassembled WGS sequence"/>
</dbReference>
<evidence type="ECO:0000259" key="15">
    <source>
        <dbReference type="PROSITE" id="PS50109"/>
    </source>
</evidence>
<evidence type="ECO:0000313" key="20">
    <source>
        <dbReference type="Proteomes" id="UP000677611"/>
    </source>
</evidence>
<evidence type="ECO:0000256" key="4">
    <source>
        <dbReference type="ARBA" id="ARBA00022475"/>
    </source>
</evidence>
<dbReference type="SUPFAM" id="SSF158472">
    <property type="entry name" value="HAMP domain-like"/>
    <property type="match status" value="1"/>
</dbReference>
<dbReference type="NCBIfam" id="TIGR00229">
    <property type="entry name" value="sensory_box"/>
    <property type="match status" value="1"/>
</dbReference>
<keyword evidence="10" id="KW-0067">ATP-binding</keyword>
<feature type="domain" description="PAC" evidence="17">
    <location>
        <begin position="329"/>
        <end position="383"/>
    </location>
</feature>
<dbReference type="SUPFAM" id="SSF47384">
    <property type="entry name" value="Homodimeric domain of signal transducing histidine kinase"/>
    <property type="match status" value="1"/>
</dbReference>
<evidence type="ECO:0000256" key="10">
    <source>
        <dbReference type="ARBA" id="ARBA00022840"/>
    </source>
</evidence>
<keyword evidence="6" id="KW-0808">Transferase</keyword>
<dbReference type="InterPro" id="IPR013767">
    <property type="entry name" value="PAS_fold"/>
</dbReference>
<dbReference type="CDD" id="cd06225">
    <property type="entry name" value="HAMP"/>
    <property type="match status" value="1"/>
</dbReference>
<dbReference type="Gene3D" id="1.10.8.500">
    <property type="entry name" value="HAMP domain in histidine kinase"/>
    <property type="match status" value="1"/>
</dbReference>
<keyword evidence="7 14" id="KW-0812">Transmembrane</keyword>
<evidence type="ECO:0000259" key="17">
    <source>
        <dbReference type="PROSITE" id="PS50113"/>
    </source>
</evidence>
<evidence type="ECO:0000313" key="19">
    <source>
        <dbReference type="EMBL" id="MBO1624176.1"/>
    </source>
</evidence>
<evidence type="ECO:0000256" key="3">
    <source>
        <dbReference type="ARBA" id="ARBA00012438"/>
    </source>
</evidence>
<evidence type="ECO:0000256" key="14">
    <source>
        <dbReference type="SAM" id="Phobius"/>
    </source>
</evidence>
<sequence>MKKVGFFQSIHLKFVLIYMLLILIAMQVIGVYFVRELEKSLVQSFKDSLTQQTNLLSYNLKQEFAKEREKTDPTLEEALKTSITEFTADRKKDIQEVRVIDPNRRLLAISNQSKQGMVGKTITDITVQRAIVQKKAEGKIEKDGNTGHRVQVMATPIENDKGKIIGVIHIVASMEDVYKQMKDINQIFATGTVIALLVTAVLGILLAQTITRPISDMRRQAIEMAKGNYSRKVKVNSHDEIGQLALAFNNLSKKLQQARSSTESERRKLSSVLSHMTDGVIATDRKGDIILLNDPAEKMLNVSRETALDQSVLDVLGIQEEFTLDHLYEEPDSVLLDFSTRNEPYILRASFSVIQKETGKANGLIAVLYDVTEQERIDRERREFVANVSHELRTPLTTMRSYLEALSDGAWQDPNIAPQFLTVTQEETERMIRLVNALLQLSKLDSTEHRLMKEWVDFTDFFNNVIDRFEMSKEQNVIFKRSFSKKSRFIDMDADKITQVLYNIISNALKYSPEGGTVTYRLRDREDMLEISVSDQGMGIPKENVEKIFERFYRVDKARSRQMGGTGLGLAIAKEMIEAHGGSIWAKSEEGKGTTIYFTLPMAKEEEDDWE</sequence>
<dbReference type="InterPro" id="IPR036890">
    <property type="entry name" value="HATPase_C_sf"/>
</dbReference>
<dbReference type="Pfam" id="PF23846">
    <property type="entry name" value="Cache_WalK"/>
    <property type="match status" value="1"/>
</dbReference>
<dbReference type="InterPro" id="IPR004358">
    <property type="entry name" value="Sig_transdc_His_kin-like_C"/>
</dbReference>
<dbReference type="InterPro" id="IPR050351">
    <property type="entry name" value="BphY/WalK/GraS-like"/>
</dbReference>
<dbReference type="PANTHER" id="PTHR45453">
    <property type="entry name" value="PHOSPHATE REGULON SENSOR PROTEIN PHOR"/>
    <property type="match status" value="1"/>
</dbReference>
<dbReference type="CDD" id="cd18773">
    <property type="entry name" value="PDC1_HK_sensor"/>
    <property type="match status" value="1"/>
</dbReference>
<keyword evidence="12" id="KW-0902">Two-component regulatory system</keyword>
<evidence type="ECO:0000259" key="16">
    <source>
        <dbReference type="PROSITE" id="PS50112"/>
    </source>
</evidence>
<dbReference type="Pfam" id="PF00672">
    <property type="entry name" value="HAMP"/>
    <property type="match status" value="1"/>
</dbReference>
<dbReference type="InterPro" id="IPR029151">
    <property type="entry name" value="Sensor-like_sf"/>
</dbReference>
<keyword evidence="20" id="KW-1185">Reference proteome</keyword>
<evidence type="ECO:0000256" key="8">
    <source>
        <dbReference type="ARBA" id="ARBA00022741"/>
    </source>
</evidence>
<dbReference type="InterPro" id="IPR003661">
    <property type="entry name" value="HisK_dim/P_dom"/>
</dbReference>
<dbReference type="SUPFAM" id="SSF55785">
    <property type="entry name" value="PYP-like sensor domain (PAS domain)"/>
    <property type="match status" value="1"/>
</dbReference>